<dbReference type="EMBL" id="ML208980">
    <property type="protein sequence ID" value="TFK59433.1"/>
    <property type="molecule type" value="Genomic_DNA"/>
</dbReference>
<reference evidence="1 2" key="1">
    <citation type="journal article" date="2019" name="Nat. Ecol. Evol.">
        <title>Megaphylogeny resolves global patterns of mushroom evolution.</title>
        <authorList>
            <person name="Varga T."/>
            <person name="Krizsan K."/>
            <person name="Foldi C."/>
            <person name="Dima B."/>
            <person name="Sanchez-Garcia M."/>
            <person name="Sanchez-Ramirez S."/>
            <person name="Szollosi G.J."/>
            <person name="Szarkandi J.G."/>
            <person name="Papp V."/>
            <person name="Albert L."/>
            <person name="Andreopoulos W."/>
            <person name="Angelini C."/>
            <person name="Antonin V."/>
            <person name="Barry K.W."/>
            <person name="Bougher N.L."/>
            <person name="Buchanan P."/>
            <person name="Buyck B."/>
            <person name="Bense V."/>
            <person name="Catcheside P."/>
            <person name="Chovatia M."/>
            <person name="Cooper J."/>
            <person name="Damon W."/>
            <person name="Desjardin D."/>
            <person name="Finy P."/>
            <person name="Geml J."/>
            <person name="Haridas S."/>
            <person name="Hughes K."/>
            <person name="Justo A."/>
            <person name="Karasinski D."/>
            <person name="Kautmanova I."/>
            <person name="Kiss B."/>
            <person name="Kocsube S."/>
            <person name="Kotiranta H."/>
            <person name="LaButti K.M."/>
            <person name="Lechner B.E."/>
            <person name="Liimatainen K."/>
            <person name="Lipzen A."/>
            <person name="Lukacs Z."/>
            <person name="Mihaltcheva S."/>
            <person name="Morgado L.N."/>
            <person name="Niskanen T."/>
            <person name="Noordeloos M.E."/>
            <person name="Ohm R.A."/>
            <person name="Ortiz-Santana B."/>
            <person name="Ovrebo C."/>
            <person name="Racz N."/>
            <person name="Riley R."/>
            <person name="Savchenko A."/>
            <person name="Shiryaev A."/>
            <person name="Soop K."/>
            <person name="Spirin V."/>
            <person name="Szebenyi C."/>
            <person name="Tomsovsky M."/>
            <person name="Tulloss R.E."/>
            <person name="Uehling J."/>
            <person name="Grigoriev I.V."/>
            <person name="Vagvolgyi C."/>
            <person name="Papp T."/>
            <person name="Martin F.M."/>
            <person name="Miettinen O."/>
            <person name="Hibbett D.S."/>
            <person name="Nagy L.G."/>
        </authorList>
    </citation>
    <scope>NUCLEOTIDE SEQUENCE [LARGE SCALE GENOMIC DNA]</scope>
    <source>
        <strain evidence="1 2">NL-1719</strain>
    </source>
</reference>
<organism evidence="1 2">
    <name type="scientific">Pluteus cervinus</name>
    <dbReference type="NCBI Taxonomy" id="181527"/>
    <lineage>
        <taxon>Eukaryota</taxon>
        <taxon>Fungi</taxon>
        <taxon>Dikarya</taxon>
        <taxon>Basidiomycota</taxon>
        <taxon>Agaricomycotina</taxon>
        <taxon>Agaricomycetes</taxon>
        <taxon>Agaricomycetidae</taxon>
        <taxon>Agaricales</taxon>
        <taxon>Pluteineae</taxon>
        <taxon>Pluteaceae</taxon>
        <taxon>Pluteus</taxon>
    </lineage>
</organism>
<accession>A0ACD3A0W1</accession>
<name>A0ACD3A0W1_9AGAR</name>
<keyword evidence="2" id="KW-1185">Reference proteome</keyword>
<evidence type="ECO:0000313" key="2">
    <source>
        <dbReference type="Proteomes" id="UP000308600"/>
    </source>
</evidence>
<proteinExistence type="predicted"/>
<protein>
    <submittedName>
        <fullName evidence="1">Uncharacterized protein</fullName>
    </submittedName>
</protein>
<dbReference type="Proteomes" id="UP000308600">
    <property type="component" value="Unassembled WGS sequence"/>
</dbReference>
<gene>
    <name evidence="1" type="ORF">BDN72DRAFT_905849</name>
</gene>
<sequence length="488" mass="56754">MASRQPNQYRPTPPLETIKDKLIKYWGWGRGDQQIAELLEKDYNTEVYGMSAKSVQRARKVLGLKGTRQQKHTEASIAPHVREIKKRFPVKGVEGMRKTLFAEMKVRAPRSLISQHLHHIEPDAITQRKSKKFKRAIFYAAGVNHVWAMDQHDKWGKYGLWLHNGIEPFSGMNLWLKVWWTNRNPRLIAKYYLEATRKLIEEENLAAIPMITQSDPGTENFGVANLQTIIRHKLDPSLEGTIQHKWKRSKMNIKSEGNWSVIRREFSVGFENLFEWGVQEGLYNVDNPLHSLVFRWVFIPYIQAELDSYAHTRNTTAPRRQRHKIIPQGVPEMIQTRPDVFGCKDFKIIYPEDWIGELEQQFADPTHEVFQLTPPLFHERAAKAYLSLDSPIVNYDTAWGVYRGIVQIFERSEPNAQFVELVNGTEEQRERVNDDKIDLIPSVQKGLDRLGKWVPGGDWIPEVAHEDTDEEDDNEGILYADFTSEEED</sequence>
<evidence type="ECO:0000313" key="1">
    <source>
        <dbReference type="EMBL" id="TFK59433.1"/>
    </source>
</evidence>